<dbReference type="AlphaFoldDB" id="A0A1R1X4Y5"/>
<organism evidence="1 2">
    <name type="scientific">Smittium culicis</name>
    <dbReference type="NCBI Taxonomy" id="133412"/>
    <lineage>
        <taxon>Eukaryota</taxon>
        <taxon>Fungi</taxon>
        <taxon>Fungi incertae sedis</taxon>
        <taxon>Zoopagomycota</taxon>
        <taxon>Kickxellomycotina</taxon>
        <taxon>Harpellomycetes</taxon>
        <taxon>Harpellales</taxon>
        <taxon>Legeriomycetaceae</taxon>
        <taxon>Smittium</taxon>
    </lineage>
</organism>
<evidence type="ECO:0000313" key="1">
    <source>
        <dbReference type="EMBL" id="OMJ09708.1"/>
    </source>
</evidence>
<sequence>MRIERRPLTWDDGESLLSPSSFPSASSSRTKYQSCSVWGSGVSRLLQELCESPKELPNPGLSDRFDLANRMSNYFCSIRGLVSSPLSTIGLSGSSITEFMLSNRAYVIADAKTNNKIPIVLENTIPGSDMEISGFL</sequence>
<gene>
    <name evidence="1" type="ORF">AYI69_g10538</name>
</gene>
<comment type="caution">
    <text evidence="1">The sequence shown here is derived from an EMBL/GenBank/DDBJ whole genome shotgun (WGS) entry which is preliminary data.</text>
</comment>
<dbReference type="EMBL" id="LSSM01006942">
    <property type="protein sequence ID" value="OMJ09708.1"/>
    <property type="molecule type" value="Genomic_DNA"/>
</dbReference>
<protein>
    <submittedName>
        <fullName evidence="1">Uncharacterized protein</fullName>
    </submittedName>
</protein>
<keyword evidence="2" id="KW-1185">Reference proteome</keyword>
<accession>A0A1R1X4Y5</accession>
<evidence type="ECO:0000313" key="2">
    <source>
        <dbReference type="Proteomes" id="UP000187429"/>
    </source>
</evidence>
<name>A0A1R1X4Y5_9FUNG</name>
<dbReference type="Proteomes" id="UP000187429">
    <property type="component" value="Unassembled WGS sequence"/>
</dbReference>
<reference evidence="2" key="1">
    <citation type="submission" date="2017-01" db="EMBL/GenBank/DDBJ databases">
        <authorList>
            <person name="Wang Y."/>
            <person name="White M."/>
            <person name="Kvist S."/>
            <person name="Moncalvo J.-M."/>
        </authorList>
    </citation>
    <scope>NUCLEOTIDE SEQUENCE [LARGE SCALE GENOMIC DNA]</scope>
    <source>
        <strain evidence="2">ID-206-W2</strain>
    </source>
</reference>
<proteinExistence type="predicted"/>